<evidence type="ECO:0000256" key="1">
    <source>
        <dbReference type="SAM" id="MobiDB-lite"/>
    </source>
</evidence>
<organism evidence="3 4">
    <name type="scientific">Ascodesmis nigricans</name>
    <dbReference type="NCBI Taxonomy" id="341454"/>
    <lineage>
        <taxon>Eukaryota</taxon>
        <taxon>Fungi</taxon>
        <taxon>Dikarya</taxon>
        <taxon>Ascomycota</taxon>
        <taxon>Pezizomycotina</taxon>
        <taxon>Pezizomycetes</taxon>
        <taxon>Pezizales</taxon>
        <taxon>Ascodesmidaceae</taxon>
        <taxon>Ascodesmis</taxon>
    </lineage>
</organism>
<dbReference type="AlphaFoldDB" id="A0A4S2MZW3"/>
<evidence type="ECO:0000313" key="3">
    <source>
        <dbReference type="EMBL" id="TGZ82193.1"/>
    </source>
</evidence>
<keyword evidence="2" id="KW-0812">Transmembrane</keyword>
<sequence>MPQTITTSPGALPGPRPRRSSSHLHTRFQSSPRSPPWIWKSVISLFIINAILLILAAYGWSRLRHLSLPFSTVLPLITTLLPIFNFLSLSHGIVLSRGQLQKLQTFRTYLYILIFLIFDTIITVVSFTHLANYGNVATCTLGEQWQGFWAGKEEGKVKRIQDSLGCCGFRTVKDRAWPWGKGVDTGECSRLTGRDTPCVGVWRGEEKMVAGLFVGVGVVLGVVKPTHY</sequence>
<evidence type="ECO:0000256" key="2">
    <source>
        <dbReference type="SAM" id="Phobius"/>
    </source>
</evidence>
<feature type="transmembrane region" description="Helical" evidence="2">
    <location>
        <begin position="108"/>
        <end position="131"/>
    </location>
</feature>
<evidence type="ECO:0000313" key="4">
    <source>
        <dbReference type="Proteomes" id="UP000298138"/>
    </source>
</evidence>
<gene>
    <name evidence="3" type="ORF">EX30DRAFT_218025</name>
</gene>
<dbReference type="STRING" id="341454.A0A4S2MZW3"/>
<reference evidence="3 4" key="1">
    <citation type="submission" date="2019-04" db="EMBL/GenBank/DDBJ databases">
        <title>Comparative genomics and transcriptomics to analyze fruiting body development in filamentous ascomycetes.</title>
        <authorList>
            <consortium name="DOE Joint Genome Institute"/>
            <person name="Lutkenhaus R."/>
            <person name="Traeger S."/>
            <person name="Breuer J."/>
            <person name="Kuo A."/>
            <person name="Lipzen A."/>
            <person name="Pangilinan J."/>
            <person name="Dilworth D."/>
            <person name="Sandor L."/>
            <person name="Poggeler S."/>
            <person name="Barry K."/>
            <person name="Grigoriev I.V."/>
            <person name="Nowrousian M."/>
        </authorList>
    </citation>
    <scope>NUCLEOTIDE SEQUENCE [LARGE SCALE GENOMIC DNA]</scope>
    <source>
        <strain evidence="3 4">CBS 389.68</strain>
    </source>
</reference>
<name>A0A4S2MZW3_9PEZI</name>
<keyword evidence="4" id="KW-1185">Reference proteome</keyword>
<keyword evidence="2" id="KW-1133">Transmembrane helix</keyword>
<dbReference type="Proteomes" id="UP000298138">
    <property type="component" value="Unassembled WGS sequence"/>
</dbReference>
<feature type="transmembrane region" description="Helical" evidence="2">
    <location>
        <begin position="37"/>
        <end position="60"/>
    </location>
</feature>
<dbReference type="OrthoDB" id="71600at2759"/>
<keyword evidence="2" id="KW-0472">Membrane</keyword>
<dbReference type="InParanoid" id="A0A4S2MZW3"/>
<proteinExistence type="predicted"/>
<feature type="compositionally biased region" description="Basic residues" evidence="1">
    <location>
        <begin position="16"/>
        <end position="26"/>
    </location>
</feature>
<feature type="transmembrane region" description="Helical" evidence="2">
    <location>
        <begin position="66"/>
        <end position="87"/>
    </location>
</feature>
<feature type="region of interest" description="Disordered" evidence="1">
    <location>
        <begin position="1"/>
        <end position="33"/>
    </location>
</feature>
<protein>
    <recommendedName>
        <fullName evidence="5">Tetraspanin Tsp3</fullName>
    </recommendedName>
</protein>
<dbReference type="EMBL" id="ML220116">
    <property type="protein sequence ID" value="TGZ82193.1"/>
    <property type="molecule type" value="Genomic_DNA"/>
</dbReference>
<accession>A0A4S2MZW3</accession>
<evidence type="ECO:0008006" key="5">
    <source>
        <dbReference type="Google" id="ProtNLM"/>
    </source>
</evidence>